<keyword evidence="2" id="KW-1185">Reference proteome</keyword>
<evidence type="ECO:0000313" key="2">
    <source>
        <dbReference type="Proteomes" id="UP000664601"/>
    </source>
</evidence>
<protein>
    <submittedName>
        <fullName evidence="1">Uncharacterized protein</fullName>
    </submittedName>
</protein>
<proteinExistence type="predicted"/>
<accession>A0ABS3LC92</accession>
<reference evidence="1 2" key="1">
    <citation type="submission" date="2021-03" db="EMBL/GenBank/DDBJ databases">
        <title>Enterococcal diversity collection.</title>
        <authorList>
            <person name="Gilmore M.S."/>
            <person name="Schwartzman J."/>
            <person name="Van Tyne D."/>
            <person name="Martin M."/>
            <person name="Earl A.M."/>
            <person name="Manson A.L."/>
            <person name="Straub T."/>
            <person name="Salamzade R."/>
            <person name="Saavedra J."/>
            <person name="Lebreton F."/>
            <person name="Prichula J."/>
            <person name="Schaufler K."/>
            <person name="Gaca A."/>
            <person name="Sgardioli B."/>
            <person name="Wagenaar J."/>
            <person name="Strong T."/>
        </authorList>
    </citation>
    <scope>NUCLEOTIDE SEQUENCE [LARGE SCALE GENOMIC DNA]</scope>
    <source>
        <strain evidence="1 2">669A</strain>
    </source>
</reference>
<name>A0ABS3LC92_9ENTE</name>
<sequence length="79" mass="8821">MIEKIAADVLLTQEDLRTGERLEVTVRGKTSIQNLKAEGAIALINSINGDQFDNNEDFKKIVAQLKEAVTDLETSKYRV</sequence>
<dbReference type="RefSeq" id="WP_207674178.1">
    <property type="nucleotide sequence ID" value="NZ_JAFREM010000021.1"/>
</dbReference>
<dbReference type="EMBL" id="JAFREM010000021">
    <property type="protein sequence ID" value="MBO1307250.1"/>
    <property type="molecule type" value="Genomic_DNA"/>
</dbReference>
<comment type="caution">
    <text evidence="1">The sequence shown here is derived from an EMBL/GenBank/DDBJ whole genome shotgun (WGS) entry which is preliminary data.</text>
</comment>
<dbReference type="Proteomes" id="UP000664601">
    <property type="component" value="Unassembled WGS sequence"/>
</dbReference>
<gene>
    <name evidence="1" type="ORF">JZO70_13820</name>
</gene>
<organism evidence="1 2">
    <name type="scientific">Candidatus Enterococcus moelleringii</name>
    <dbReference type="NCBI Taxonomy" id="2815325"/>
    <lineage>
        <taxon>Bacteria</taxon>
        <taxon>Bacillati</taxon>
        <taxon>Bacillota</taxon>
        <taxon>Bacilli</taxon>
        <taxon>Lactobacillales</taxon>
        <taxon>Enterococcaceae</taxon>
        <taxon>Enterococcus</taxon>
    </lineage>
</organism>
<evidence type="ECO:0000313" key="1">
    <source>
        <dbReference type="EMBL" id="MBO1307250.1"/>
    </source>
</evidence>